<name>A0A371IEF5_MUCPR</name>
<accession>A0A371IEF5</accession>
<evidence type="ECO:0000313" key="3">
    <source>
        <dbReference type="EMBL" id="RDY13355.1"/>
    </source>
</evidence>
<dbReference type="STRING" id="157652.A0A371IEF5"/>
<sequence>MPNKAKESGVLDTEEVGPPTKPSHDLITTNNGEIVKEITTIVSFDNVYSCKEKKGSSNPLQGPNSTSPPSNVNIDLLPHVQCTSSNFEFVYSNPKPSSKLEFDDSNLLIAIRKGIPNIVRDALRTPEWKEVVFEEMKALEKMALGTWLTYQEGRQQWTNLDWSLQQLDVKNAFLNGDLEEEVYMEIPPGFGENFGTKMLVHMSMKLYCDNKATISIAQNPIQYDRTKHIEIDRNFIKEKIECRVICLPFVPFVQQITDMFTKGLHKPSFEMFVSKLGMLNIYAPT</sequence>
<evidence type="ECO:0000259" key="2">
    <source>
        <dbReference type="Pfam" id="PF07727"/>
    </source>
</evidence>
<dbReference type="Pfam" id="PF07727">
    <property type="entry name" value="RVT_2"/>
    <property type="match status" value="1"/>
</dbReference>
<dbReference type="EMBL" id="QJKJ01000292">
    <property type="protein sequence ID" value="RDY13355.1"/>
    <property type="molecule type" value="Genomic_DNA"/>
</dbReference>
<gene>
    <name evidence="3" type="primary">GIP</name>
    <name evidence="3" type="ORF">CR513_01733</name>
</gene>
<reference evidence="3" key="1">
    <citation type="submission" date="2018-05" db="EMBL/GenBank/DDBJ databases">
        <title>Draft genome of Mucuna pruriens seed.</title>
        <authorList>
            <person name="Nnadi N.E."/>
            <person name="Vos R."/>
            <person name="Hasami M.H."/>
            <person name="Devisetty U.K."/>
            <person name="Aguiy J.C."/>
        </authorList>
    </citation>
    <scope>NUCLEOTIDE SEQUENCE [LARGE SCALE GENOMIC DNA]</scope>
    <source>
        <strain evidence="3">JCA_2017</strain>
    </source>
</reference>
<evidence type="ECO:0000256" key="1">
    <source>
        <dbReference type="SAM" id="MobiDB-lite"/>
    </source>
</evidence>
<dbReference type="InterPro" id="IPR013103">
    <property type="entry name" value="RVT_2"/>
</dbReference>
<feature type="non-terminal residue" evidence="3">
    <location>
        <position position="1"/>
    </location>
</feature>
<comment type="caution">
    <text evidence="3">The sequence shown here is derived from an EMBL/GenBank/DDBJ whole genome shotgun (WGS) entry which is preliminary data.</text>
</comment>
<keyword evidence="4" id="KW-1185">Reference proteome</keyword>
<dbReference type="OrthoDB" id="414945at2759"/>
<evidence type="ECO:0000313" key="4">
    <source>
        <dbReference type="Proteomes" id="UP000257109"/>
    </source>
</evidence>
<proteinExistence type="predicted"/>
<protein>
    <submittedName>
        <fullName evidence="3">Copia protein</fullName>
    </submittedName>
</protein>
<dbReference type="Proteomes" id="UP000257109">
    <property type="component" value="Unassembled WGS sequence"/>
</dbReference>
<dbReference type="CDD" id="cd09272">
    <property type="entry name" value="RNase_HI_RT_Ty1"/>
    <property type="match status" value="1"/>
</dbReference>
<feature type="region of interest" description="Disordered" evidence="1">
    <location>
        <begin position="1"/>
        <end position="27"/>
    </location>
</feature>
<feature type="domain" description="Reverse transcriptase Ty1/copia-type" evidence="2">
    <location>
        <begin position="161"/>
        <end position="222"/>
    </location>
</feature>
<dbReference type="AlphaFoldDB" id="A0A371IEF5"/>
<organism evidence="3 4">
    <name type="scientific">Mucuna pruriens</name>
    <name type="common">Velvet bean</name>
    <name type="synonym">Dolichos pruriens</name>
    <dbReference type="NCBI Taxonomy" id="157652"/>
    <lineage>
        <taxon>Eukaryota</taxon>
        <taxon>Viridiplantae</taxon>
        <taxon>Streptophyta</taxon>
        <taxon>Embryophyta</taxon>
        <taxon>Tracheophyta</taxon>
        <taxon>Spermatophyta</taxon>
        <taxon>Magnoliopsida</taxon>
        <taxon>eudicotyledons</taxon>
        <taxon>Gunneridae</taxon>
        <taxon>Pentapetalae</taxon>
        <taxon>rosids</taxon>
        <taxon>fabids</taxon>
        <taxon>Fabales</taxon>
        <taxon>Fabaceae</taxon>
        <taxon>Papilionoideae</taxon>
        <taxon>50 kb inversion clade</taxon>
        <taxon>NPAAA clade</taxon>
        <taxon>indigoferoid/millettioid clade</taxon>
        <taxon>Phaseoleae</taxon>
        <taxon>Mucuna</taxon>
    </lineage>
</organism>